<feature type="compositionally biased region" description="Basic and acidic residues" evidence="11">
    <location>
        <begin position="370"/>
        <end position="395"/>
    </location>
</feature>
<dbReference type="AlphaFoldDB" id="A0A668V6B8"/>
<dbReference type="InterPro" id="IPR001190">
    <property type="entry name" value="SRCR"/>
</dbReference>
<dbReference type="GO" id="GO:0034755">
    <property type="term" value="P:iron ion transmembrane transport"/>
    <property type="evidence" value="ECO:0007669"/>
    <property type="project" value="UniProtKB-UniRule"/>
</dbReference>
<feature type="topological domain" description="Extracellular" evidence="9">
    <location>
        <begin position="83"/>
        <end position="533"/>
    </location>
</feature>
<feature type="region of interest" description="Disordered" evidence="11">
    <location>
        <begin position="302"/>
        <end position="401"/>
    </location>
</feature>
<dbReference type="OMA" id="LCDEVST"/>
<dbReference type="PROSITE" id="PS00420">
    <property type="entry name" value="SRCR_1"/>
    <property type="match status" value="1"/>
</dbReference>
<dbReference type="GO" id="GO:0006879">
    <property type="term" value="P:intracellular iron ion homeostasis"/>
    <property type="evidence" value="ECO:0007669"/>
    <property type="project" value="UniProtKB-UniRule"/>
</dbReference>
<comment type="function">
    <text evidence="9">Ferritin receptor that mediates non-transferrin-dependent delivery of iron. Mediates cellular uptake of ferritin-bound iron by stimulating ferritin endocytosis from the cell surface with consequent iron delivery within the cell. Delivery of iron to cells by ferritin is required for the development of specific cell types, suggesting the existence of cell type-specific mechanisms of iron traffic in organogenesis, which alternatively utilize transferrin or non-transferrin iron delivery pathways.</text>
</comment>
<dbReference type="SUPFAM" id="SSF56487">
    <property type="entry name" value="SRCR-like"/>
    <property type="match status" value="1"/>
</dbReference>
<accession>A0A668V6B8</accession>
<evidence type="ECO:0000256" key="2">
    <source>
        <dbReference type="ARBA" id="ARBA00022692"/>
    </source>
</evidence>
<dbReference type="GO" id="GO:0004252">
    <property type="term" value="F:serine-type endopeptidase activity"/>
    <property type="evidence" value="ECO:0007669"/>
    <property type="project" value="TreeGrafter"/>
</dbReference>
<keyword evidence="9" id="KW-0406">Ion transport</keyword>
<dbReference type="Pfam" id="PF01391">
    <property type="entry name" value="Collagen"/>
    <property type="match status" value="1"/>
</dbReference>
<organism evidence="14 15">
    <name type="scientific">Oreochromis aureus</name>
    <name type="common">Israeli tilapia</name>
    <name type="synonym">Chromis aureus</name>
    <dbReference type="NCBI Taxonomy" id="47969"/>
    <lineage>
        <taxon>Eukaryota</taxon>
        <taxon>Metazoa</taxon>
        <taxon>Chordata</taxon>
        <taxon>Craniata</taxon>
        <taxon>Vertebrata</taxon>
        <taxon>Euteleostomi</taxon>
        <taxon>Actinopterygii</taxon>
        <taxon>Neopterygii</taxon>
        <taxon>Teleostei</taxon>
        <taxon>Neoteleostei</taxon>
        <taxon>Acanthomorphata</taxon>
        <taxon>Ovalentaria</taxon>
        <taxon>Cichlomorphae</taxon>
        <taxon>Cichliformes</taxon>
        <taxon>Cichlidae</taxon>
        <taxon>African cichlids</taxon>
        <taxon>Pseudocrenilabrinae</taxon>
        <taxon>Oreochromini</taxon>
        <taxon>Oreochromis</taxon>
    </lineage>
</organism>
<dbReference type="GO" id="GO:0031638">
    <property type="term" value="P:zymogen activation"/>
    <property type="evidence" value="ECO:0007669"/>
    <property type="project" value="TreeGrafter"/>
</dbReference>
<dbReference type="FunFam" id="3.10.250.10:FF:000011">
    <property type="entry name" value="Scavenger receptor class A member 5"/>
    <property type="match status" value="1"/>
</dbReference>
<feature type="disulfide bond" evidence="10">
    <location>
        <begin position="457"/>
        <end position="521"/>
    </location>
</feature>
<dbReference type="SMART" id="SM00202">
    <property type="entry name" value="SR"/>
    <property type="match status" value="1"/>
</dbReference>
<feature type="disulfide bond" evidence="10">
    <location>
        <begin position="470"/>
        <end position="531"/>
    </location>
</feature>
<evidence type="ECO:0000256" key="9">
    <source>
        <dbReference type="HAMAP-Rule" id="MF_03070"/>
    </source>
</evidence>
<evidence type="ECO:0000313" key="14">
    <source>
        <dbReference type="Ensembl" id="ENSOABP00000047286.1"/>
    </source>
</evidence>
<name>A0A668V6B8_OREAU</name>
<dbReference type="GO" id="GO:0070287">
    <property type="term" value="F:ferritin receptor activity"/>
    <property type="evidence" value="ECO:0007669"/>
    <property type="project" value="UniProtKB-UniRule"/>
</dbReference>
<dbReference type="InterPro" id="IPR034726">
    <property type="entry name" value="SCARA5"/>
</dbReference>
<evidence type="ECO:0000256" key="7">
    <source>
        <dbReference type="ARBA" id="ARBA00023170"/>
    </source>
</evidence>
<evidence type="ECO:0000256" key="3">
    <source>
        <dbReference type="ARBA" id="ARBA00022968"/>
    </source>
</evidence>
<evidence type="ECO:0000256" key="12">
    <source>
        <dbReference type="SAM" id="Phobius"/>
    </source>
</evidence>
<dbReference type="PRINTS" id="PR00258">
    <property type="entry name" value="SPERACTRCPTR"/>
</dbReference>
<keyword evidence="7 9" id="KW-0675">Receptor</keyword>
<proteinExistence type="inferred from homology"/>
<keyword evidence="2 9" id="KW-0812">Transmembrane</keyword>
<keyword evidence="3 9" id="KW-0735">Signal-anchor</keyword>
<feature type="topological domain" description="Cytoplasmic" evidence="9">
    <location>
        <begin position="1"/>
        <end position="61"/>
    </location>
</feature>
<evidence type="ECO:0000256" key="5">
    <source>
        <dbReference type="ARBA" id="ARBA00023136"/>
    </source>
</evidence>
<sequence length="533" mass="59326">MENKAMYLSTNEERENVSIYEEAYDGHNLSKLNLCDEVSTKRRRKQDQCCSHLNSLSSIKYAIVFLYILVLLTIFGLCLAVSRSQASSQRQEVLTENATRMSERSQLLQQTLGEESKQADLLENIWKLENLFQNHSNWLQRLEIFIKGLEVELRSMQAHSLQSEGYLVQLDDRLSSLSSSAGRNLTSLSSEVARASTWLRDHDVLLRETSSHVSELREKLDEVNWTVGAVNHTFSNDVSIHHLKIRDLQIQISNITEDTSSLWVTHVHTEAQLRNEMEILNTITEDLRLKDWEHSMALKNLTILEGPPGPKGEKGDTGELGPPGAPGFTGLRGFTGEKGNQGPRGMKGSGGVNGMPGEKGDIGPAGPKGNRGERGFKGEKGERGERGDRPGENHKKMVAKSRPQNASANAFVYLDTKLLFLCVWFSVEETLVRLVNGSGPHEGRVEVFHEQRWGTVCDDVWDKKDGDVVCRMLGYQGATEVHKTGRFGQGTGLIWMDDVACAGTEDTIHQCKFSGWGKTNCGHVEDAGVTCTV</sequence>
<evidence type="ECO:0000256" key="1">
    <source>
        <dbReference type="ARBA" id="ARBA00004606"/>
    </source>
</evidence>
<keyword evidence="9" id="KW-0410">Iron transport</keyword>
<comment type="similarity">
    <text evidence="9">Belongs to the SCARA5 family.</text>
</comment>
<evidence type="ECO:0000256" key="8">
    <source>
        <dbReference type="ARBA" id="ARBA00023180"/>
    </source>
</evidence>
<dbReference type="PANTHER" id="PTHR48071:SF24">
    <property type="entry name" value="DELETED IN MALIGNANT BRAIN TUMORS 1 PROTEIN-LIKE"/>
    <property type="match status" value="1"/>
</dbReference>
<keyword evidence="9" id="KW-0408">Iron</keyword>
<comment type="subcellular location">
    <subcellularLocation>
        <location evidence="9">Cell membrane</location>
        <topology evidence="9">Single-pass type II membrane protein</topology>
    </subcellularLocation>
    <subcellularLocation>
        <location evidence="1">Membrane</location>
        <topology evidence="1">Single-pass type II membrane protein</topology>
    </subcellularLocation>
</comment>
<feature type="disulfide bond" evidence="10">
    <location>
        <begin position="501"/>
        <end position="511"/>
    </location>
</feature>
<dbReference type="InterPro" id="IPR008160">
    <property type="entry name" value="Collagen"/>
</dbReference>
<dbReference type="PANTHER" id="PTHR48071">
    <property type="entry name" value="SRCR DOMAIN-CONTAINING PROTEIN"/>
    <property type="match status" value="1"/>
</dbReference>
<reference evidence="14" key="2">
    <citation type="submission" date="2025-09" db="UniProtKB">
        <authorList>
            <consortium name="Ensembl"/>
        </authorList>
    </citation>
    <scope>IDENTIFICATION</scope>
</reference>
<evidence type="ECO:0000259" key="13">
    <source>
        <dbReference type="PROSITE" id="PS50287"/>
    </source>
</evidence>
<evidence type="ECO:0000313" key="15">
    <source>
        <dbReference type="Proteomes" id="UP000472276"/>
    </source>
</evidence>
<dbReference type="GO" id="GO:0006897">
    <property type="term" value="P:endocytosis"/>
    <property type="evidence" value="ECO:0007669"/>
    <property type="project" value="UniProtKB-UniRule"/>
</dbReference>
<reference evidence="14" key="1">
    <citation type="submission" date="2025-08" db="UniProtKB">
        <authorList>
            <consortium name="Ensembl"/>
        </authorList>
    </citation>
    <scope>IDENTIFICATION</scope>
</reference>
<protein>
    <recommendedName>
        <fullName evidence="9">Scavenger receptor class A member 5</fullName>
    </recommendedName>
</protein>
<dbReference type="PROSITE" id="PS50287">
    <property type="entry name" value="SRCR_2"/>
    <property type="match status" value="1"/>
</dbReference>
<dbReference type="Ensembl" id="ENSOABT00000048507.2">
    <property type="protein sequence ID" value="ENSOABP00000047286.1"/>
    <property type="gene ID" value="ENSOABG00000021128.2"/>
</dbReference>
<keyword evidence="9" id="KW-1003">Cell membrane</keyword>
<evidence type="ECO:0000256" key="6">
    <source>
        <dbReference type="ARBA" id="ARBA00023157"/>
    </source>
</evidence>
<keyword evidence="8" id="KW-0325">Glycoprotein</keyword>
<dbReference type="HAMAP" id="MF_03070">
    <property type="entry name" value="SCARA5"/>
    <property type="match status" value="1"/>
</dbReference>
<feature type="compositionally biased region" description="Gly residues" evidence="11">
    <location>
        <begin position="345"/>
        <end position="354"/>
    </location>
</feature>
<keyword evidence="4 9" id="KW-1133">Transmembrane helix</keyword>
<keyword evidence="15" id="KW-1185">Reference proteome</keyword>
<keyword evidence="6 10" id="KW-1015">Disulfide bond</keyword>
<comment type="subunit">
    <text evidence="9">Homotrimer.</text>
</comment>
<evidence type="ECO:0000256" key="10">
    <source>
        <dbReference type="PROSITE-ProRule" id="PRU00196"/>
    </source>
</evidence>
<dbReference type="Pfam" id="PF00530">
    <property type="entry name" value="SRCR"/>
    <property type="match status" value="1"/>
</dbReference>
<feature type="domain" description="SRCR" evidence="13">
    <location>
        <begin position="432"/>
        <end position="532"/>
    </location>
</feature>
<keyword evidence="5 9" id="KW-0472">Membrane</keyword>
<dbReference type="Proteomes" id="UP000472276">
    <property type="component" value="Unassembled WGS sequence"/>
</dbReference>
<gene>
    <name evidence="9 14" type="primary">SCARA5</name>
</gene>
<dbReference type="Gene3D" id="3.10.250.10">
    <property type="entry name" value="SRCR-like domain"/>
    <property type="match status" value="1"/>
</dbReference>
<keyword evidence="9" id="KW-0813">Transport</keyword>
<evidence type="ECO:0000256" key="4">
    <source>
        <dbReference type="ARBA" id="ARBA00022989"/>
    </source>
</evidence>
<feature type="transmembrane region" description="Helical" evidence="12">
    <location>
        <begin position="61"/>
        <end position="81"/>
    </location>
</feature>
<evidence type="ECO:0000256" key="11">
    <source>
        <dbReference type="SAM" id="MobiDB-lite"/>
    </source>
</evidence>
<dbReference type="GO" id="GO:0005886">
    <property type="term" value="C:plasma membrane"/>
    <property type="evidence" value="ECO:0007669"/>
    <property type="project" value="UniProtKB-SubCell"/>
</dbReference>
<dbReference type="InterPro" id="IPR036772">
    <property type="entry name" value="SRCR-like_dom_sf"/>
</dbReference>